<evidence type="ECO:0000256" key="9">
    <source>
        <dbReference type="SAM" id="Phobius"/>
    </source>
</evidence>
<evidence type="ECO:0000256" key="5">
    <source>
        <dbReference type="ARBA" id="ARBA00023136"/>
    </source>
</evidence>
<name>A0A1Y2CW68_9FUNG</name>
<comment type="subcellular location">
    <subcellularLocation>
        <location evidence="1">Membrane</location>
        <topology evidence="1">Multi-pass membrane protein</topology>
    </subcellularLocation>
</comment>
<evidence type="ECO:0000256" key="8">
    <source>
        <dbReference type="ARBA" id="ARBA00023224"/>
    </source>
</evidence>
<keyword evidence="2 9" id="KW-0812">Transmembrane</keyword>
<dbReference type="Pfam" id="PF00003">
    <property type="entry name" value="7tm_3"/>
    <property type="match status" value="1"/>
</dbReference>
<evidence type="ECO:0000256" key="4">
    <source>
        <dbReference type="ARBA" id="ARBA00023040"/>
    </source>
</evidence>
<dbReference type="EMBL" id="MCGO01000005">
    <property type="protein sequence ID" value="ORY51278.1"/>
    <property type="molecule type" value="Genomic_DNA"/>
</dbReference>
<evidence type="ECO:0000256" key="1">
    <source>
        <dbReference type="ARBA" id="ARBA00004141"/>
    </source>
</evidence>
<dbReference type="STRING" id="329046.A0A1Y2CW68"/>
<gene>
    <name evidence="11" type="ORF">BCR33DRAFT_451481</name>
</gene>
<feature type="transmembrane region" description="Helical" evidence="9">
    <location>
        <begin position="47"/>
        <end position="68"/>
    </location>
</feature>
<evidence type="ECO:0000256" key="2">
    <source>
        <dbReference type="ARBA" id="ARBA00022692"/>
    </source>
</evidence>
<feature type="transmembrane region" description="Helical" evidence="9">
    <location>
        <begin position="113"/>
        <end position="132"/>
    </location>
</feature>
<dbReference type="PANTHER" id="PTHR10519">
    <property type="entry name" value="GABA-B RECEPTOR"/>
    <property type="match status" value="1"/>
</dbReference>
<protein>
    <recommendedName>
        <fullName evidence="10">G-protein coupled receptors family 3 profile domain-containing protein</fullName>
    </recommendedName>
</protein>
<dbReference type="OrthoDB" id="5597995at2759"/>
<feature type="domain" description="G-protein coupled receptors family 3 profile" evidence="10">
    <location>
        <begin position="44"/>
        <end position="257"/>
    </location>
</feature>
<feature type="transmembrane region" description="Helical" evidence="9">
    <location>
        <begin position="80"/>
        <end position="101"/>
    </location>
</feature>
<evidence type="ECO:0000256" key="3">
    <source>
        <dbReference type="ARBA" id="ARBA00022989"/>
    </source>
</evidence>
<keyword evidence="4" id="KW-0297">G-protein coupled receptor</keyword>
<dbReference type="InterPro" id="IPR002455">
    <property type="entry name" value="GPCR3_GABA-B"/>
</dbReference>
<keyword evidence="6" id="KW-0675">Receptor</keyword>
<proteinExistence type="predicted"/>
<dbReference type="InterPro" id="IPR017978">
    <property type="entry name" value="GPCR_3_C"/>
</dbReference>
<keyword evidence="12" id="KW-1185">Reference proteome</keyword>
<organism evidence="11 12">
    <name type="scientific">Rhizoclosmatium globosum</name>
    <dbReference type="NCBI Taxonomy" id="329046"/>
    <lineage>
        <taxon>Eukaryota</taxon>
        <taxon>Fungi</taxon>
        <taxon>Fungi incertae sedis</taxon>
        <taxon>Chytridiomycota</taxon>
        <taxon>Chytridiomycota incertae sedis</taxon>
        <taxon>Chytridiomycetes</taxon>
        <taxon>Chytridiales</taxon>
        <taxon>Chytriomycetaceae</taxon>
        <taxon>Rhizoclosmatium</taxon>
    </lineage>
</organism>
<keyword evidence="8" id="KW-0807">Transducer</keyword>
<evidence type="ECO:0000313" key="12">
    <source>
        <dbReference type="Proteomes" id="UP000193642"/>
    </source>
</evidence>
<evidence type="ECO:0000256" key="6">
    <source>
        <dbReference type="ARBA" id="ARBA00023170"/>
    </source>
</evidence>
<dbReference type="GO" id="GO:0038039">
    <property type="term" value="C:G protein-coupled receptor heterodimeric complex"/>
    <property type="evidence" value="ECO:0007669"/>
    <property type="project" value="TreeGrafter"/>
</dbReference>
<evidence type="ECO:0000256" key="7">
    <source>
        <dbReference type="ARBA" id="ARBA00023180"/>
    </source>
</evidence>
<evidence type="ECO:0000313" key="11">
    <source>
        <dbReference type="EMBL" id="ORY51278.1"/>
    </source>
</evidence>
<sequence length="294" mass="32567">MNATYFWYYPNARPIFSSGFSYPPPDGPPIVVTQEDMISSSSSNGGLVLFFAASGFVGCSAALIFVWWFRRERVVRQSSVYFLVPIVMGYMLLSVSLFTLLDRVSVAKCVGRIWLQVLGFAVIMSVLLVKVYRNGVQLQRRVTTAKKIGIKKLGWDMIAILVTVAFFELILLGLWTAAPHSTKLTSSQTSFMYTCVDPTYSHPTTIALLVANLILLCITASVAFNTEDQEFFIGEAKYPALITVTFAFTALIVLPLLATADPPVPSTFLTQQEFGSLFGSLSFPYSLPKYDCCR</sequence>
<dbReference type="PANTHER" id="PTHR10519:SF20">
    <property type="entry name" value="G-PROTEIN COUPLED RECEPTOR 156-RELATED"/>
    <property type="match status" value="1"/>
</dbReference>
<dbReference type="PROSITE" id="PS50259">
    <property type="entry name" value="G_PROTEIN_RECEP_F3_4"/>
    <property type="match status" value="1"/>
</dbReference>
<dbReference type="AlphaFoldDB" id="A0A1Y2CW68"/>
<reference evidence="11 12" key="1">
    <citation type="submission" date="2016-07" db="EMBL/GenBank/DDBJ databases">
        <title>Pervasive Adenine N6-methylation of Active Genes in Fungi.</title>
        <authorList>
            <consortium name="DOE Joint Genome Institute"/>
            <person name="Mondo S.J."/>
            <person name="Dannebaum R.O."/>
            <person name="Kuo R.C."/>
            <person name="Labutti K."/>
            <person name="Haridas S."/>
            <person name="Kuo A."/>
            <person name="Salamov A."/>
            <person name="Ahrendt S.R."/>
            <person name="Lipzen A."/>
            <person name="Sullivan W."/>
            <person name="Andreopoulos W.B."/>
            <person name="Clum A."/>
            <person name="Lindquist E."/>
            <person name="Daum C."/>
            <person name="Ramamoorthy G.K."/>
            <person name="Gryganskyi A."/>
            <person name="Culley D."/>
            <person name="Magnuson J.K."/>
            <person name="James T.Y."/>
            <person name="O'Malley M.A."/>
            <person name="Stajich J.E."/>
            <person name="Spatafora J.W."/>
            <person name="Visel A."/>
            <person name="Grigoriev I.V."/>
        </authorList>
    </citation>
    <scope>NUCLEOTIDE SEQUENCE [LARGE SCALE GENOMIC DNA]</scope>
    <source>
        <strain evidence="11 12">JEL800</strain>
    </source>
</reference>
<keyword evidence="3 9" id="KW-1133">Transmembrane helix</keyword>
<evidence type="ECO:0000259" key="10">
    <source>
        <dbReference type="PROSITE" id="PS50259"/>
    </source>
</evidence>
<dbReference type="GO" id="GO:0004965">
    <property type="term" value="F:G protein-coupled GABA receptor activity"/>
    <property type="evidence" value="ECO:0007669"/>
    <property type="project" value="InterPro"/>
</dbReference>
<feature type="transmembrane region" description="Helical" evidence="9">
    <location>
        <begin position="238"/>
        <end position="258"/>
    </location>
</feature>
<feature type="transmembrane region" description="Helical" evidence="9">
    <location>
        <begin position="153"/>
        <end position="178"/>
    </location>
</feature>
<feature type="transmembrane region" description="Helical" evidence="9">
    <location>
        <begin position="206"/>
        <end position="226"/>
    </location>
</feature>
<comment type="caution">
    <text evidence="11">The sequence shown here is derived from an EMBL/GenBank/DDBJ whole genome shotgun (WGS) entry which is preliminary data.</text>
</comment>
<keyword evidence="5 9" id="KW-0472">Membrane</keyword>
<dbReference type="Proteomes" id="UP000193642">
    <property type="component" value="Unassembled WGS sequence"/>
</dbReference>
<accession>A0A1Y2CW68</accession>
<keyword evidence="7" id="KW-0325">Glycoprotein</keyword>